<keyword evidence="2" id="KW-0812">Transmembrane</keyword>
<dbReference type="Gene3D" id="3.40.47.10">
    <property type="match status" value="2"/>
</dbReference>
<dbReference type="InterPro" id="IPR012392">
    <property type="entry name" value="3-ktacl-CoA_syn"/>
</dbReference>
<feature type="transmembrane region" description="Helical" evidence="2">
    <location>
        <begin position="141"/>
        <end position="162"/>
    </location>
</feature>
<protein>
    <submittedName>
        <fullName evidence="5">3-ketoacyl-synthase 11</fullName>
    </submittedName>
</protein>
<dbReference type="GO" id="GO:0016020">
    <property type="term" value="C:membrane"/>
    <property type="evidence" value="ECO:0007669"/>
    <property type="project" value="InterPro"/>
</dbReference>
<feature type="region of interest" description="Disordered" evidence="1">
    <location>
        <begin position="38"/>
        <end position="60"/>
    </location>
</feature>
<dbReference type="SUPFAM" id="SSF53901">
    <property type="entry name" value="Thiolase-like"/>
    <property type="match status" value="2"/>
</dbReference>
<dbReference type="PANTHER" id="PTHR31561">
    <property type="entry name" value="3-KETOACYL-COA SYNTHASE"/>
    <property type="match status" value="1"/>
</dbReference>
<dbReference type="OrthoDB" id="329835at2759"/>
<dbReference type="GO" id="GO:0006633">
    <property type="term" value="P:fatty acid biosynthetic process"/>
    <property type="evidence" value="ECO:0007669"/>
    <property type="project" value="InterPro"/>
</dbReference>
<comment type="caution">
    <text evidence="5">The sequence shown here is derived from an EMBL/GenBank/DDBJ whole genome shotgun (WGS) entry which is preliminary data.</text>
</comment>
<feature type="domain" description="FAE" evidence="4">
    <location>
        <begin position="259"/>
        <end position="475"/>
    </location>
</feature>
<evidence type="ECO:0000259" key="4">
    <source>
        <dbReference type="Pfam" id="PF08392"/>
    </source>
</evidence>
<reference evidence="5 6" key="1">
    <citation type="journal article" date="2014" name="Mol. Plant">
        <title>Chromosome Scale Genome Assembly and Transcriptome Profiling of Nannochloropsis gaditana in Nitrogen Depletion.</title>
        <authorList>
            <person name="Corteggiani Carpinelli E."/>
            <person name="Telatin A."/>
            <person name="Vitulo N."/>
            <person name="Forcato C."/>
            <person name="D'Angelo M."/>
            <person name="Schiavon R."/>
            <person name="Vezzi A."/>
            <person name="Giacometti G.M."/>
            <person name="Morosinotto T."/>
            <person name="Valle G."/>
        </authorList>
    </citation>
    <scope>NUCLEOTIDE SEQUENCE [LARGE SCALE GENOMIC DNA]</scope>
    <source>
        <strain evidence="5 6">B-31</strain>
    </source>
</reference>
<keyword evidence="6" id="KW-1185">Reference proteome</keyword>
<proteinExistence type="predicted"/>
<dbReference type="InterPro" id="IPR012328">
    <property type="entry name" value="Chalcone/stilbene_synt_C"/>
</dbReference>
<keyword evidence="2" id="KW-1133">Transmembrane helix</keyword>
<gene>
    <name evidence="5" type="ORF">Naga_100174g4</name>
</gene>
<dbReference type="CDD" id="cd00831">
    <property type="entry name" value="CHS_like"/>
    <property type="match status" value="1"/>
</dbReference>
<feature type="compositionally biased region" description="Basic and acidic residues" evidence="1">
    <location>
        <begin position="237"/>
        <end position="249"/>
    </location>
</feature>
<feature type="domain" description="FAE" evidence="4">
    <location>
        <begin position="163"/>
        <end position="233"/>
    </location>
</feature>
<evidence type="ECO:0000256" key="2">
    <source>
        <dbReference type="SAM" id="Phobius"/>
    </source>
</evidence>
<dbReference type="Pfam" id="PF02797">
    <property type="entry name" value="Chal_sti_synt_C"/>
    <property type="match status" value="1"/>
</dbReference>
<evidence type="ECO:0000313" key="5">
    <source>
        <dbReference type="EMBL" id="EWM27472.1"/>
    </source>
</evidence>
<feature type="region of interest" description="Disordered" evidence="1">
    <location>
        <begin position="237"/>
        <end position="263"/>
    </location>
</feature>
<feature type="compositionally biased region" description="Low complexity" evidence="1">
    <location>
        <begin position="38"/>
        <end position="47"/>
    </location>
</feature>
<feature type="domain" description="Chalcone/stilbene synthase C-terminal" evidence="3">
    <location>
        <begin position="512"/>
        <end position="584"/>
    </location>
</feature>
<name>W7TN43_9STRA</name>
<evidence type="ECO:0000259" key="3">
    <source>
        <dbReference type="Pfam" id="PF02797"/>
    </source>
</evidence>
<keyword evidence="2" id="KW-0472">Membrane</keyword>
<evidence type="ECO:0000313" key="6">
    <source>
        <dbReference type="Proteomes" id="UP000019335"/>
    </source>
</evidence>
<dbReference type="GO" id="GO:0016747">
    <property type="term" value="F:acyltransferase activity, transferring groups other than amino-acyl groups"/>
    <property type="evidence" value="ECO:0007669"/>
    <property type="project" value="InterPro"/>
</dbReference>
<dbReference type="InterPro" id="IPR013601">
    <property type="entry name" value="FAE1_typ3_polyketide_synth"/>
</dbReference>
<dbReference type="Proteomes" id="UP000019335">
    <property type="component" value="Chromosome 6"/>
</dbReference>
<organism evidence="5 6">
    <name type="scientific">Nannochloropsis gaditana</name>
    <dbReference type="NCBI Taxonomy" id="72520"/>
    <lineage>
        <taxon>Eukaryota</taxon>
        <taxon>Sar</taxon>
        <taxon>Stramenopiles</taxon>
        <taxon>Ochrophyta</taxon>
        <taxon>Eustigmatophyceae</taxon>
        <taxon>Eustigmatales</taxon>
        <taxon>Monodopsidaceae</taxon>
        <taxon>Nannochloropsis</taxon>
    </lineage>
</organism>
<sequence length="667" mass="74236">MKAGPTPLQTLRVLRIHRCRISSLSMGELNRRHIHASSSSLASSTSSSPPPTPTGLRHAVSSSSLAGSAGGLSYEDHLSASSYRARPSRFLKLVNWWHMISVYFPAILYALIAILVAQVFIDVSDHGREIKEFVHMVESVKTVGLSLLMKVTPLFILGLWWATHRHRPIYLVDFATYKPPPSWKVSQADVLEIMRRKGCFTEKSLEFMERILQNSGTGPSTAWPPGILKLLRREGNGEGEAGKEGKGGVEEDPNGEVVADQTEEGAREEAQAVIYGAVEDVLAKAGVRPRDLDILIINCSLFSPTPSLCAMVAHHFQMRQDILSFNLSGMGCSAGLVSIDLAKRLLESRPRSRALVISTENLTQAFYHGNNRAFLLQNTLFRCGGAAVLLSNRVQDGLRAKFKLLHVVRTQGTDKHSYDAVYSTQDEEGEKGVRLSKEIVKVAGRLMEKNLTAIGPKVLSLGEMGKAMVTLVARKAAHALRRACKARGWSRLQRAVPEVKVYTPNFSRCVDFYCLHAGGRGVLDGIEKNLQLLPEHLEPSRMTLYDYGNTSSSSIWYELEYICEKMDLRRGQRILQVAFGSGFKCNSAVWVSTPPGVRDVKVYPFREHRETTRMDSACTSMWVSVCVRVDGGYVSLFPVWVRRLQQNFFYLSHRRFVPSVIEKLAAA</sequence>
<evidence type="ECO:0000256" key="1">
    <source>
        <dbReference type="SAM" id="MobiDB-lite"/>
    </source>
</evidence>
<feature type="transmembrane region" description="Helical" evidence="2">
    <location>
        <begin position="96"/>
        <end position="121"/>
    </location>
</feature>
<dbReference type="Pfam" id="PF08392">
    <property type="entry name" value="FAE1_CUT1_RppA"/>
    <property type="match status" value="2"/>
</dbReference>
<dbReference type="InterPro" id="IPR016039">
    <property type="entry name" value="Thiolase-like"/>
</dbReference>
<dbReference type="EMBL" id="AZIL01000436">
    <property type="protein sequence ID" value="EWM27472.1"/>
    <property type="molecule type" value="Genomic_DNA"/>
</dbReference>
<dbReference type="AlphaFoldDB" id="W7TN43"/>
<accession>W7TN43</accession>